<reference evidence="1 2" key="1">
    <citation type="submission" date="2022-12" db="EMBL/GenBank/DDBJ databases">
        <title>Chromosome-level genome assembly of true bugs.</title>
        <authorList>
            <person name="Ma L."/>
            <person name="Li H."/>
        </authorList>
    </citation>
    <scope>NUCLEOTIDE SEQUENCE [LARGE SCALE GENOMIC DNA]</scope>
    <source>
        <strain evidence="1">Lab_2022b</strain>
    </source>
</reference>
<dbReference type="AlphaFoldDB" id="A0AAW1D6C3"/>
<protein>
    <submittedName>
        <fullName evidence="1">Uncharacterized protein</fullName>
    </submittedName>
</protein>
<dbReference type="Proteomes" id="UP001461498">
    <property type="component" value="Unassembled WGS sequence"/>
</dbReference>
<organism evidence="1 2">
    <name type="scientific">Rhynocoris fuscipes</name>
    <dbReference type="NCBI Taxonomy" id="488301"/>
    <lineage>
        <taxon>Eukaryota</taxon>
        <taxon>Metazoa</taxon>
        <taxon>Ecdysozoa</taxon>
        <taxon>Arthropoda</taxon>
        <taxon>Hexapoda</taxon>
        <taxon>Insecta</taxon>
        <taxon>Pterygota</taxon>
        <taxon>Neoptera</taxon>
        <taxon>Paraneoptera</taxon>
        <taxon>Hemiptera</taxon>
        <taxon>Heteroptera</taxon>
        <taxon>Panheteroptera</taxon>
        <taxon>Cimicomorpha</taxon>
        <taxon>Reduviidae</taxon>
        <taxon>Harpactorinae</taxon>
        <taxon>Harpactorini</taxon>
        <taxon>Rhynocoris</taxon>
    </lineage>
</organism>
<gene>
    <name evidence="1" type="ORF">O3M35_009570</name>
</gene>
<sequence length="58" mass="6662">MLKKRNKKLFLINKIYSNSNSFWGHNSGTNENTTLLLHIGGKLSTILFNAIKKKKFLP</sequence>
<name>A0AAW1D6C3_9HEMI</name>
<evidence type="ECO:0000313" key="1">
    <source>
        <dbReference type="EMBL" id="KAK9505544.1"/>
    </source>
</evidence>
<dbReference type="EMBL" id="JAPXFL010000006">
    <property type="protein sequence ID" value="KAK9505544.1"/>
    <property type="molecule type" value="Genomic_DNA"/>
</dbReference>
<proteinExistence type="predicted"/>
<comment type="caution">
    <text evidence="1">The sequence shown here is derived from an EMBL/GenBank/DDBJ whole genome shotgun (WGS) entry which is preliminary data.</text>
</comment>
<keyword evidence="2" id="KW-1185">Reference proteome</keyword>
<evidence type="ECO:0000313" key="2">
    <source>
        <dbReference type="Proteomes" id="UP001461498"/>
    </source>
</evidence>
<accession>A0AAW1D6C3</accession>